<dbReference type="GO" id="GO:0003723">
    <property type="term" value="F:RNA binding"/>
    <property type="evidence" value="ECO:0007669"/>
    <property type="project" value="UniProtKB-UniRule"/>
</dbReference>
<reference evidence="4" key="1">
    <citation type="journal article" date="2019" name="Sci. Rep.">
        <title>Draft genome of Tanacetum cinerariifolium, the natural source of mosquito coil.</title>
        <authorList>
            <person name="Yamashiro T."/>
            <person name="Shiraishi A."/>
            <person name="Satake H."/>
            <person name="Nakayama K."/>
        </authorList>
    </citation>
    <scope>NUCLEOTIDE SEQUENCE</scope>
</reference>
<keyword evidence="2" id="KW-0175">Coiled coil</keyword>
<protein>
    <submittedName>
        <fullName evidence="4">Nucleotide-binding alpha-beta plait domain-containing protein</fullName>
    </submittedName>
</protein>
<dbReference type="InterPro" id="IPR000504">
    <property type="entry name" value="RRM_dom"/>
</dbReference>
<dbReference type="PROSITE" id="PS50102">
    <property type="entry name" value="RRM"/>
    <property type="match status" value="1"/>
</dbReference>
<feature type="domain" description="RRM" evidence="3">
    <location>
        <begin position="16"/>
        <end position="98"/>
    </location>
</feature>
<sequence length="395" mass="44826">MGSYRSNEDDVSRISTSIFVMIFPNSFSAKDLFHSCKQYGHVLDTFIPSKRSKAGKRFGFVRFINVFNVKRLEKKDVGINRSGTNVPSKDVGVTGTGKSYVHVVKGNNMSRTMVCDSIPTIVLDDKCLYSKDLSKSLLGMVKEFASLSNLKTALINEGFVDIKIQYMGELWVLLEFPLTKSIELFHENVGVGSWFSVLRQTSIDFNSEGRIVKVEIEGIPFKLWSGNTFKRIAAKWGGLLDVDDQEEMCFHSKRSNTTISDYFIMIRGVWLKTGVNLIIVAVYAPHDLRDKHTWSEAPGNDSNAMRSMMRKLKYLKVKIQEWNNGNMNNTKRAIEKYKEELEALDAAIDKGNGSDDIVNKRMEVIKSMHHIDKIQAMDMAQKAKIKWSIEGDENS</sequence>
<comment type="caution">
    <text evidence="4">The sequence shown here is derived from an EMBL/GenBank/DDBJ whole genome shotgun (WGS) entry which is preliminary data.</text>
</comment>
<gene>
    <name evidence="4" type="ORF">Tci_033880</name>
</gene>
<organism evidence="4">
    <name type="scientific">Tanacetum cinerariifolium</name>
    <name type="common">Dalmatian daisy</name>
    <name type="synonym">Chrysanthemum cinerariifolium</name>
    <dbReference type="NCBI Taxonomy" id="118510"/>
    <lineage>
        <taxon>Eukaryota</taxon>
        <taxon>Viridiplantae</taxon>
        <taxon>Streptophyta</taxon>
        <taxon>Embryophyta</taxon>
        <taxon>Tracheophyta</taxon>
        <taxon>Spermatophyta</taxon>
        <taxon>Magnoliopsida</taxon>
        <taxon>eudicotyledons</taxon>
        <taxon>Gunneridae</taxon>
        <taxon>Pentapetalae</taxon>
        <taxon>asterids</taxon>
        <taxon>campanulids</taxon>
        <taxon>Asterales</taxon>
        <taxon>Asteraceae</taxon>
        <taxon>Asteroideae</taxon>
        <taxon>Anthemideae</taxon>
        <taxon>Anthemidinae</taxon>
        <taxon>Tanacetum</taxon>
    </lineage>
</organism>
<evidence type="ECO:0000256" key="2">
    <source>
        <dbReference type="SAM" id="Coils"/>
    </source>
</evidence>
<keyword evidence="1" id="KW-0694">RNA-binding</keyword>
<dbReference type="Gene3D" id="3.30.70.330">
    <property type="match status" value="1"/>
</dbReference>
<dbReference type="EMBL" id="BKCJ010004580">
    <property type="protein sequence ID" value="GEU61902.1"/>
    <property type="molecule type" value="Genomic_DNA"/>
</dbReference>
<evidence type="ECO:0000313" key="4">
    <source>
        <dbReference type="EMBL" id="GEU61902.1"/>
    </source>
</evidence>
<feature type="coiled-coil region" evidence="2">
    <location>
        <begin position="327"/>
        <end position="354"/>
    </location>
</feature>
<dbReference type="CDD" id="cd00590">
    <property type="entry name" value="RRM_SF"/>
    <property type="match status" value="1"/>
</dbReference>
<dbReference type="SUPFAM" id="SSF54928">
    <property type="entry name" value="RNA-binding domain, RBD"/>
    <property type="match status" value="1"/>
</dbReference>
<evidence type="ECO:0000256" key="1">
    <source>
        <dbReference type="PROSITE-ProRule" id="PRU00176"/>
    </source>
</evidence>
<dbReference type="InterPro" id="IPR012677">
    <property type="entry name" value="Nucleotide-bd_a/b_plait_sf"/>
</dbReference>
<evidence type="ECO:0000259" key="3">
    <source>
        <dbReference type="PROSITE" id="PS50102"/>
    </source>
</evidence>
<dbReference type="InterPro" id="IPR035979">
    <property type="entry name" value="RBD_domain_sf"/>
</dbReference>
<proteinExistence type="predicted"/>
<name>A0A6L2LN28_TANCI</name>
<accession>A0A6L2LN28</accession>
<dbReference type="AlphaFoldDB" id="A0A6L2LN28"/>